<comment type="similarity">
    <text evidence="1">Belongs to the ABC transporter superfamily.</text>
</comment>
<dbReference type="InterPro" id="IPR027417">
    <property type="entry name" value="P-loop_NTPase"/>
</dbReference>
<dbReference type="RefSeq" id="WP_313837929.1">
    <property type="nucleotide sequence ID" value="NZ_JASTZZ010000001.1"/>
</dbReference>
<evidence type="ECO:0000256" key="1">
    <source>
        <dbReference type="ARBA" id="ARBA00005417"/>
    </source>
</evidence>
<protein>
    <recommendedName>
        <fullName evidence="4">ABC transporter domain-containing protein</fullName>
    </recommendedName>
</protein>
<dbReference type="Gene3D" id="3.40.50.300">
    <property type="entry name" value="P-loop containing nucleotide triphosphate hydrolases"/>
    <property type="match status" value="1"/>
</dbReference>
<proteinExistence type="inferred from homology"/>
<dbReference type="EMBL" id="JASTZZ010000001">
    <property type="protein sequence ID" value="MDT7508548.1"/>
    <property type="molecule type" value="Genomic_DNA"/>
</dbReference>
<comment type="caution">
    <text evidence="2">The sequence shown here is derived from an EMBL/GenBank/DDBJ whole genome shotgun (WGS) entry which is preliminary data.</text>
</comment>
<gene>
    <name evidence="2" type="ORF">QRX41_00145</name>
</gene>
<keyword evidence="3" id="KW-1185">Reference proteome</keyword>
<evidence type="ECO:0000313" key="3">
    <source>
        <dbReference type="Proteomes" id="UP001529481"/>
    </source>
</evidence>
<reference evidence="3" key="1">
    <citation type="submission" date="2023-07" db="EMBL/GenBank/DDBJ databases">
        <title>Bifidobacterium spp. in honeybee.</title>
        <authorList>
            <person name="Olofsson T."/>
        </authorList>
    </citation>
    <scope>NUCLEOTIDE SEQUENCE [LARGE SCALE GENOMIC DNA]</scope>
    <source>
        <strain evidence="3">H1HS16N</strain>
    </source>
</reference>
<name>A0ABU3KE59_9BIFI</name>
<sequence length="117" mass="12612">MGNIKLPLLYAGALGKEHSERFGQVADSLGIGSIFGKNRLNIPVGKSKRSLRMGRHSEFQAALADEPAAALDSANRSRIIALLFALNHDSGSTIVTVAHDASLADQHDRIIKLQRKV</sequence>
<dbReference type="Proteomes" id="UP001529481">
    <property type="component" value="Unassembled WGS sequence"/>
</dbReference>
<evidence type="ECO:0000313" key="2">
    <source>
        <dbReference type="EMBL" id="MDT7508548.1"/>
    </source>
</evidence>
<dbReference type="PANTHER" id="PTHR42798">
    <property type="entry name" value="LIPOPROTEIN-RELEASING SYSTEM ATP-BINDING PROTEIN LOLD"/>
    <property type="match status" value="1"/>
</dbReference>
<evidence type="ECO:0008006" key="4">
    <source>
        <dbReference type="Google" id="ProtNLM"/>
    </source>
</evidence>
<accession>A0ABU3KE59</accession>
<organism evidence="2 3">
    <name type="scientific">Bifidobacterium kimbladii</name>
    <dbReference type="NCBI Taxonomy" id="1293826"/>
    <lineage>
        <taxon>Bacteria</taxon>
        <taxon>Bacillati</taxon>
        <taxon>Actinomycetota</taxon>
        <taxon>Actinomycetes</taxon>
        <taxon>Bifidobacteriales</taxon>
        <taxon>Bifidobacteriaceae</taxon>
        <taxon>Bifidobacterium</taxon>
    </lineage>
</organism>
<dbReference type="PANTHER" id="PTHR42798:SF7">
    <property type="entry name" value="ALPHA-D-RIBOSE 1-METHYLPHOSPHONATE 5-TRIPHOSPHATE SYNTHASE SUBUNIT PHNL"/>
    <property type="match status" value="1"/>
</dbReference>
<dbReference type="SUPFAM" id="SSF52540">
    <property type="entry name" value="P-loop containing nucleoside triphosphate hydrolases"/>
    <property type="match status" value="1"/>
</dbReference>